<evidence type="ECO:0000256" key="5">
    <source>
        <dbReference type="ARBA" id="ARBA00022723"/>
    </source>
</evidence>
<dbReference type="PANTHER" id="PTHR22930:SF85">
    <property type="entry name" value="GH03217P-RELATED"/>
    <property type="match status" value="1"/>
</dbReference>
<dbReference type="InterPro" id="IPR027806">
    <property type="entry name" value="HARBI1_dom"/>
</dbReference>
<evidence type="ECO:0000256" key="4">
    <source>
        <dbReference type="ARBA" id="ARBA00022722"/>
    </source>
</evidence>
<dbReference type="GO" id="GO:0016787">
    <property type="term" value="F:hydrolase activity"/>
    <property type="evidence" value="ECO:0007669"/>
    <property type="project" value="UniProtKB-KW"/>
</dbReference>
<dbReference type="Proteomes" id="UP000198287">
    <property type="component" value="Unassembled WGS sequence"/>
</dbReference>
<evidence type="ECO:0000259" key="8">
    <source>
        <dbReference type="Pfam" id="PF13359"/>
    </source>
</evidence>
<comment type="similarity">
    <text evidence="3">Belongs to the HARBI1 family.</text>
</comment>
<comment type="caution">
    <text evidence="9">The sequence shown here is derived from an EMBL/GenBank/DDBJ whole genome shotgun (WGS) entry which is preliminary data.</text>
</comment>
<dbReference type="GO" id="GO:0005634">
    <property type="term" value="C:nucleus"/>
    <property type="evidence" value="ECO:0007669"/>
    <property type="project" value="UniProtKB-SubCell"/>
</dbReference>
<dbReference type="OrthoDB" id="7788538at2759"/>
<dbReference type="Pfam" id="PF13359">
    <property type="entry name" value="DDE_Tnp_4"/>
    <property type="match status" value="1"/>
</dbReference>
<evidence type="ECO:0000256" key="1">
    <source>
        <dbReference type="ARBA" id="ARBA00001968"/>
    </source>
</evidence>
<dbReference type="EMBL" id="LNIX01000014">
    <property type="protein sequence ID" value="OXA46794.1"/>
    <property type="molecule type" value="Genomic_DNA"/>
</dbReference>
<evidence type="ECO:0000256" key="7">
    <source>
        <dbReference type="ARBA" id="ARBA00023242"/>
    </source>
</evidence>
<dbReference type="PANTHER" id="PTHR22930">
    <property type="match status" value="1"/>
</dbReference>
<dbReference type="GO" id="GO:0004518">
    <property type="term" value="F:nuclease activity"/>
    <property type="evidence" value="ECO:0007669"/>
    <property type="project" value="UniProtKB-KW"/>
</dbReference>
<comment type="subcellular location">
    <subcellularLocation>
        <location evidence="2">Nucleus</location>
    </subcellularLocation>
</comment>
<organism evidence="9 10">
    <name type="scientific">Folsomia candida</name>
    <name type="common">Springtail</name>
    <dbReference type="NCBI Taxonomy" id="158441"/>
    <lineage>
        <taxon>Eukaryota</taxon>
        <taxon>Metazoa</taxon>
        <taxon>Ecdysozoa</taxon>
        <taxon>Arthropoda</taxon>
        <taxon>Hexapoda</taxon>
        <taxon>Collembola</taxon>
        <taxon>Entomobryomorpha</taxon>
        <taxon>Isotomoidea</taxon>
        <taxon>Isotomidae</taxon>
        <taxon>Proisotominae</taxon>
        <taxon>Folsomia</taxon>
    </lineage>
</organism>
<keyword evidence="6" id="KW-0378">Hydrolase</keyword>
<evidence type="ECO:0000256" key="6">
    <source>
        <dbReference type="ARBA" id="ARBA00022801"/>
    </source>
</evidence>
<dbReference type="InterPro" id="IPR045249">
    <property type="entry name" value="HARBI1-like"/>
</dbReference>
<protein>
    <submittedName>
        <fullName evidence="9">Putative nuclease HARBI1</fullName>
    </submittedName>
</protein>
<gene>
    <name evidence="9" type="ORF">Fcan01_18510</name>
</gene>
<reference evidence="9 10" key="1">
    <citation type="submission" date="2015-12" db="EMBL/GenBank/DDBJ databases">
        <title>The genome of Folsomia candida.</title>
        <authorList>
            <person name="Faddeeva A."/>
            <person name="Derks M.F."/>
            <person name="Anvar Y."/>
            <person name="Smit S."/>
            <person name="Van Straalen N."/>
            <person name="Roelofs D."/>
        </authorList>
    </citation>
    <scope>NUCLEOTIDE SEQUENCE [LARGE SCALE GENOMIC DNA]</scope>
    <source>
        <strain evidence="9 10">VU population</strain>
        <tissue evidence="9">Whole body</tissue>
    </source>
</reference>
<keyword evidence="7" id="KW-0539">Nucleus</keyword>
<accession>A0A226DPM7</accession>
<evidence type="ECO:0000256" key="2">
    <source>
        <dbReference type="ARBA" id="ARBA00004123"/>
    </source>
</evidence>
<proteinExistence type="inferred from homology"/>
<keyword evidence="4" id="KW-0540">Nuclease</keyword>
<sequence length="397" mass="45457">MPRVSKKLKLVSDIGEYAAATAILTEDEGEIDQQILEYFEIIAVIQSQRCSVPRIRVPKSDEWYLSVLASYDDTRFKKYLRVTRFDFGRILEMIRCHSVFQEVTKKQIPIEKQLAIALYKFGTNGTASGVGNVAALFGVGDGGTVMMSVRRVIKALLHLKNDWIKWPSQEDRKVIENSMEAELPKCIGYIDGSHINLEESPNTDPESYFDRKQNYSIQLQAVCDNSRKIINIFVGYPGSTHDARVFSNSKIGKHPELFLSEGQWIAGDSAYPVTDKVVTPFRRNSNFGNERQRKGFNKYFASYRVKIECTFGVLKETFCSLKELRARINDEGGHKLACEWISACCILYNIILESLDKPSEGDDYFEDEDEINPPHHHVYRNAKREEIFYFVINKLGL</sequence>
<evidence type="ECO:0000256" key="3">
    <source>
        <dbReference type="ARBA" id="ARBA00006958"/>
    </source>
</evidence>
<dbReference type="OMA" id="CHRKWIA"/>
<keyword evidence="5" id="KW-0479">Metal-binding</keyword>
<dbReference type="AlphaFoldDB" id="A0A226DPM7"/>
<evidence type="ECO:0000313" key="10">
    <source>
        <dbReference type="Proteomes" id="UP000198287"/>
    </source>
</evidence>
<comment type="cofactor">
    <cofactor evidence="1">
        <name>a divalent metal cation</name>
        <dbReference type="ChEBI" id="CHEBI:60240"/>
    </cofactor>
</comment>
<keyword evidence="10" id="KW-1185">Reference proteome</keyword>
<name>A0A226DPM7_FOLCA</name>
<feature type="domain" description="DDE Tnp4" evidence="8">
    <location>
        <begin position="190"/>
        <end position="349"/>
    </location>
</feature>
<dbReference type="GO" id="GO:0046872">
    <property type="term" value="F:metal ion binding"/>
    <property type="evidence" value="ECO:0007669"/>
    <property type="project" value="UniProtKB-KW"/>
</dbReference>
<evidence type="ECO:0000313" key="9">
    <source>
        <dbReference type="EMBL" id="OXA46794.1"/>
    </source>
</evidence>